<dbReference type="InterPro" id="IPR038892">
    <property type="entry name" value="SMCHD1"/>
</dbReference>
<sequence length="296" mass="31963">MLLSDSSTAPSIKSLPVHRIEFTVTEAHPNKFTVGMLETPLRVGVPFQLTHQGTSVKGNSLIVKGVVALGSVPSHAGKITLPGLEEGSQSLKIRLLPGPPESLAVTPNDSEVTIENNSALQLQVQVQDKAGNLTVQPSLNVVCKFTIGDKIVETLSSNGITSKNKTIRTPPPSRPLKLTGTPGLPTYIGDCSASGKASLTGADISLKQITKETKLKAKIELQVCHLIREMGMVPSWVFMSCFGAITLGAMPPFVVLSEKEKRRFCLNHVIPLKSLKPEYLDQSSNWFSKCERPFID</sequence>
<feature type="domain" description="SMCHD1 Ig-like" evidence="2">
    <location>
        <begin position="177"/>
        <end position="228"/>
    </location>
</feature>
<comment type="caution">
    <text evidence="3">The sequence shown here is derived from an EMBL/GenBank/DDBJ whole genome shotgun (WGS) entry which is preliminary data.</text>
</comment>
<feature type="transmembrane region" description="Helical" evidence="1">
    <location>
        <begin position="236"/>
        <end position="256"/>
    </location>
</feature>
<proteinExistence type="predicted"/>
<protein>
    <recommendedName>
        <fullName evidence="2">SMCHD1 Ig-like domain-containing protein</fullName>
    </recommendedName>
</protein>
<dbReference type="PANTHER" id="PTHR22640:SF2">
    <property type="entry name" value="STRUCTURAL MAINTENANCE OF CHROMOSOMES FLEXIBLE HINGE DOMAIN-CONTAINING PROTEIN 1"/>
    <property type="match status" value="1"/>
</dbReference>
<reference evidence="3 4" key="1">
    <citation type="submission" date="2022-05" db="EMBL/GenBank/DDBJ databases">
        <authorList>
            <consortium name="Genoscope - CEA"/>
            <person name="William W."/>
        </authorList>
    </citation>
    <scope>NUCLEOTIDE SEQUENCE [LARGE SCALE GENOMIC DNA]</scope>
</reference>
<evidence type="ECO:0000259" key="2">
    <source>
        <dbReference type="Pfam" id="PF26196"/>
    </source>
</evidence>
<keyword evidence="4" id="KW-1185">Reference proteome</keyword>
<gene>
    <name evidence="3" type="ORF">PLOB_00039155</name>
</gene>
<keyword evidence="1" id="KW-0472">Membrane</keyword>
<evidence type="ECO:0000313" key="3">
    <source>
        <dbReference type="EMBL" id="CAH3188145.1"/>
    </source>
</evidence>
<feature type="domain" description="SMCHD1 Ig-like" evidence="2">
    <location>
        <begin position="103"/>
        <end position="146"/>
    </location>
</feature>
<keyword evidence="1" id="KW-0812">Transmembrane</keyword>
<accession>A0ABN8SD98</accession>
<dbReference type="Pfam" id="PF26196">
    <property type="entry name" value="Ig_SMCHD1_4th"/>
    <property type="match status" value="2"/>
</dbReference>
<evidence type="ECO:0000313" key="4">
    <source>
        <dbReference type="Proteomes" id="UP001159405"/>
    </source>
</evidence>
<name>A0ABN8SD98_9CNID</name>
<dbReference type="Proteomes" id="UP001159405">
    <property type="component" value="Unassembled WGS sequence"/>
</dbReference>
<dbReference type="EMBL" id="CALNXK010000594">
    <property type="protein sequence ID" value="CAH3188145.1"/>
    <property type="molecule type" value="Genomic_DNA"/>
</dbReference>
<dbReference type="PANTHER" id="PTHR22640">
    <property type="entry name" value="STRUCTURAL MAINTENANCE OF CHROMOSOMES FLEXIBLE HINGE DOMAIN-CONTAINING PROTEIN 1"/>
    <property type="match status" value="1"/>
</dbReference>
<evidence type="ECO:0000256" key="1">
    <source>
        <dbReference type="SAM" id="Phobius"/>
    </source>
</evidence>
<dbReference type="InterPro" id="IPR058613">
    <property type="entry name" value="Ig_SMCHD1_4th"/>
</dbReference>
<organism evidence="3 4">
    <name type="scientific">Porites lobata</name>
    <dbReference type="NCBI Taxonomy" id="104759"/>
    <lineage>
        <taxon>Eukaryota</taxon>
        <taxon>Metazoa</taxon>
        <taxon>Cnidaria</taxon>
        <taxon>Anthozoa</taxon>
        <taxon>Hexacorallia</taxon>
        <taxon>Scleractinia</taxon>
        <taxon>Fungiina</taxon>
        <taxon>Poritidae</taxon>
        <taxon>Porites</taxon>
    </lineage>
</organism>
<keyword evidence="1" id="KW-1133">Transmembrane helix</keyword>